<evidence type="ECO:0000313" key="3">
    <source>
        <dbReference type="Proteomes" id="UP000318138"/>
    </source>
</evidence>
<dbReference type="RefSeq" id="WP_176010344.1">
    <property type="nucleotide sequence ID" value="NZ_CP041372.2"/>
</dbReference>
<reference evidence="3" key="1">
    <citation type="submission" date="2019-07" db="EMBL/GenBank/DDBJ databases">
        <title>Bacillus alkalisoli sp. nov. isolated from saline soil.</title>
        <authorList>
            <person name="Sun J.-Q."/>
            <person name="Xu L."/>
        </authorList>
    </citation>
    <scope>NUCLEOTIDE SEQUENCE [LARGE SCALE GENOMIC DNA]</scope>
    <source>
        <strain evidence="3">M4U3P1</strain>
    </source>
</reference>
<name>A0A859FI54_9BACI</name>
<dbReference type="PROSITE" id="PS51257">
    <property type="entry name" value="PROKAR_LIPOPROTEIN"/>
    <property type="match status" value="1"/>
</dbReference>
<dbReference type="Proteomes" id="UP000318138">
    <property type="component" value="Chromosome"/>
</dbReference>
<gene>
    <name evidence="2" type="ORF">FLK61_37695</name>
</gene>
<accession>A0A859FI54</accession>
<sequence length="247" mass="28350">MKKVFLFSFSLATLVACSESGNEEMSATNESNGLSDDNADDRVEEIDESELNEAEEIAMDFIRYVRDIDRYRFEFELGPNELDHVVEYTDLSGEDMLIRTKIDSEGSPGATYQGITADYAITYQDYDNTYHYDDMTEEEDLTGAEILFWADGIEENIKESSLTYEGEEEINGAMAHKISDLQGNEYWFNQDNPMLLKVSLQNFDIVTTIIDFEEVEQFEEGFFQLEDVIPDDAEEEHPIGLEEEDEV</sequence>
<feature type="compositionally biased region" description="Polar residues" evidence="1">
    <location>
        <begin position="23"/>
        <end position="35"/>
    </location>
</feature>
<dbReference type="AlphaFoldDB" id="A0A859FI54"/>
<dbReference type="KEGG" id="psua:FLK61_37695"/>
<feature type="region of interest" description="Disordered" evidence="1">
    <location>
        <begin position="23"/>
        <end position="42"/>
    </location>
</feature>
<proteinExistence type="predicted"/>
<protein>
    <submittedName>
        <fullName evidence="2">Uncharacterized protein</fullName>
    </submittedName>
</protein>
<evidence type="ECO:0000256" key="1">
    <source>
        <dbReference type="SAM" id="MobiDB-lite"/>
    </source>
</evidence>
<dbReference type="EMBL" id="CP041372">
    <property type="protein sequence ID" value="QKS72364.1"/>
    <property type="molecule type" value="Genomic_DNA"/>
</dbReference>
<keyword evidence="3" id="KW-1185">Reference proteome</keyword>
<organism evidence="2 3">
    <name type="scientific">Paenalkalicoccus suaedae</name>
    <dbReference type="NCBI Taxonomy" id="2592382"/>
    <lineage>
        <taxon>Bacteria</taxon>
        <taxon>Bacillati</taxon>
        <taxon>Bacillota</taxon>
        <taxon>Bacilli</taxon>
        <taxon>Bacillales</taxon>
        <taxon>Bacillaceae</taxon>
        <taxon>Paenalkalicoccus</taxon>
    </lineage>
</organism>
<evidence type="ECO:0000313" key="2">
    <source>
        <dbReference type="EMBL" id="QKS72364.1"/>
    </source>
</evidence>